<reference evidence="1" key="1">
    <citation type="journal article" date="2020" name="mSystems">
        <title>Genome- and Community-Level Interaction Insights into Carbon Utilization and Element Cycling Functions of Hydrothermarchaeota in Hydrothermal Sediment.</title>
        <authorList>
            <person name="Zhou Z."/>
            <person name="Liu Y."/>
            <person name="Xu W."/>
            <person name="Pan J."/>
            <person name="Luo Z.H."/>
            <person name="Li M."/>
        </authorList>
    </citation>
    <scope>NUCLEOTIDE SEQUENCE [LARGE SCALE GENOMIC DNA]</scope>
    <source>
        <strain evidence="1">SpSt-697</strain>
    </source>
</reference>
<dbReference type="AlphaFoldDB" id="A0A7V3ZW79"/>
<sequence>MYLIDGYNLLYQFEKDLKKEEINEKRERLISLLKDYCEKRKKKGWIFFDVKSIPLALLPQKIQKSEYLKISYTKDADLAIINLLENTKDITKYTVISSDRKICDYAQRRGFKVLNSQKFKNLLIDFLKGISKIE</sequence>
<gene>
    <name evidence="1" type="ORF">ENU74_05290</name>
</gene>
<dbReference type="Pfam" id="PF05991">
    <property type="entry name" value="NYN_YacP"/>
    <property type="match status" value="1"/>
</dbReference>
<evidence type="ECO:0008006" key="2">
    <source>
        <dbReference type="Google" id="ProtNLM"/>
    </source>
</evidence>
<dbReference type="EMBL" id="DTDR01000129">
    <property type="protein sequence ID" value="HGK63984.1"/>
    <property type="molecule type" value="Genomic_DNA"/>
</dbReference>
<evidence type="ECO:0000313" key="1">
    <source>
        <dbReference type="EMBL" id="HGK63984.1"/>
    </source>
</evidence>
<accession>A0A7V3ZW79</accession>
<proteinExistence type="predicted"/>
<name>A0A7V3ZW79_UNCW3</name>
<dbReference type="InterPro" id="IPR010298">
    <property type="entry name" value="YacP-like"/>
</dbReference>
<protein>
    <recommendedName>
        <fullName evidence="2">NYN domain-containing protein</fullName>
    </recommendedName>
</protein>
<comment type="caution">
    <text evidence="1">The sequence shown here is derived from an EMBL/GenBank/DDBJ whole genome shotgun (WGS) entry which is preliminary data.</text>
</comment>
<organism evidence="1">
    <name type="scientific">candidate division WOR-3 bacterium</name>
    <dbReference type="NCBI Taxonomy" id="2052148"/>
    <lineage>
        <taxon>Bacteria</taxon>
        <taxon>Bacteria division WOR-3</taxon>
    </lineage>
</organism>